<keyword evidence="3" id="KW-1185">Reference proteome</keyword>
<feature type="region of interest" description="Disordered" evidence="1">
    <location>
        <begin position="1"/>
        <end position="25"/>
    </location>
</feature>
<evidence type="ECO:0000313" key="2">
    <source>
        <dbReference type="EMBL" id="TFB02180.1"/>
    </source>
</evidence>
<proteinExistence type="predicted"/>
<name>A0ABY2H1R6_9HYPO</name>
<dbReference type="GeneID" id="300577810"/>
<evidence type="ECO:0000256" key="1">
    <source>
        <dbReference type="SAM" id="MobiDB-lite"/>
    </source>
</evidence>
<feature type="compositionally biased region" description="Polar residues" evidence="1">
    <location>
        <begin position="14"/>
        <end position="25"/>
    </location>
</feature>
<reference evidence="2 3" key="1">
    <citation type="submission" date="2018-01" db="EMBL/GenBank/DDBJ databases">
        <title>Genome characterization of the sugarcane-associated fungus Trichoderma ghanense CCMA-1212 and their application in lignocelulose bioconversion.</title>
        <authorList>
            <person name="Steindorff A.S."/>
            <person name="Mendes T.D."/>
            <person name="Vilela E.S.D."/>
            <person name="Rodrigues D.S."/>
            <person name="Formighieri E.F."/>
            <person name="Melo I.S."/>
            <person name="Favaro L.C.L."/>
        </authorList>
    </citation>
    <scope>NUCLEOTIDE SEQUENCE [LARGE SCALE GENOMIC DNA]</scope>
    <source>
        <strain evidence="2 3">CCMA-1212</strain>
    </source>
</reference>
<comment type="caution">
    <text evidence="2">The sequence shown here is derived from an EMBL/GenBank/DDBJ whole genome shotgun (WGS) entry which is preliminary data.</text>
</comment>
<dbReference type="Proteomes" id="UP001642720">
    <property type="component" value="Unassembled WGS sequence"/>
</dbReference>
<gene>
    <name evidence="2" type="ORF">CCMA1212_006120</name>
</gene>
<evidence type="ECO:0000313" key="3">
    <source>
        <dbReference type="Proteomes" id="UP001642720"/>
    </source>
</evidence>
<accession>A0ABY2H1R6</accession>
<sequence>MPPQAPPFAHDNHSTVPQVNAGSAPTTRWLDEWPGFWLENRPASFVREYGVHDASQGTTWQLLARARAHGLLLNSSPSWSTPSLISSPCLPADTHAHSHTETHGMSRSIAGYGPPDCPHVCTVQWQTVHRAIRRVPGGPLFPARLAAPIFRLVAVACVRHLRLQAVALVGICSPC</sequence>
<protein>
    <submittedName>
        <fullName evidence="2">Uncharacterized protein</fullName>
    </submittedName>
</protein>
<organism evidence="2 3">
    <name type="scientific">Trichoderma ghanense</name>
    <dbReference type="NCBI Taxonomy" id="65468"/>
    <lineage>
        <taxon>Eukaryota</taxon>
        <taxon>Fungi</taxon>
        <taxon>Dikarya</taxon>
        <taxon>Ascomycota</taxon>
        <taxon>Pezizomycotina</taxon>
        <taxon>Sordariomycetes</taxon>
        <taxon>Hypocreomycetidae</taxon>
        <taxon>Hypocreales</taxon>
        <taxon>Hypocreaceae</taxon>
        <taxon>Trichoderma</taxon>
    </lineage>
</organism>
<dbReference type="RefSeq" id="XP_073558381.1">
    <property type="nucleotide sequence ID" value="XM_073703360.1"/>
</dbReference>
<dbReference type="EMBL" id="PPTA01000007">
    <property type="protein sequence ID" value="TFB02180.1"/>
    <property type="molecule type" value="Genomic_DNA"/>
</dbReference>